<reference evidence="1 2" key="1">
    <citation type="submission" date="2019-08" db="EMBL/GenBank/DDBJ databases">
        <title>Whole-genome Sequencing of e-waste polymer degrading bacterium Pseudomonas sp. strain PE08.</title>
        <authorList>
            <person name="Kirdat K."/>
            <person name="Debbarma P."/>
            <person name="Narawade N."/>
            <person name="Suyal D."/>
            <person name="Thorat V."/>
            <person name="Shouche Y."/>
            <person name="Goel R."/>
            <person name="Yadav A."/>
        </authorList>
    </citation>
    <scope>NUCLEOTIDE SEQUENCE [LARGE SCALE GENOMIC DNA]</scope>
    <source>
        <strain evidence="1 2">PE08</strain>
    </source>
</reference>
<proteinExistence type="predicted"/>
<gene>
    <name evidence="1" type="ORF">FXN65_24125</name>
</gene>
<dbReference type="Proteomes" id="UP000327179">
    <property type="component" value="Chromosome"/>
</dbReference>
<accession>A0A5J6QVY1</accession>
<evidence type="ECO:0000313" key="1">
    <source>
        <dbReference type="EMBL" id="QEY64996.1"/>
    </source>
</evidence>
<sequence>MHSLPRELPQPLKLRVLDFPSRHETLYSRHAANQSRSLESGHLDFVVQAPLDHLSNGDSTAPVIFLDPYPVTRQLPRHGYQLVYTPTQGCADFHMWSGRVIDNLRHALLGDLLVSADYLNFLEMLRDNQSRQLRYELIDCETPTKVPYQQLLGLRFKTLFAMVLAPDNLSIRYWSLLANALSVMNPDLKSFALGMQPSPRMVPQLLLLGEPEL</sequence>
<dbReference type="AlphaFoldDB" id="A0A5J6QVY1"/>
<dbReference type="EMBL" id="CP043311">
    <property type="protein sequence ID" value="QEY64996.1"/>
    <property type="molecule type" value="Genomic_DNA"/>
</dbReference>
<dbReference type="KEGG" id="plal:FXN65_24125"/>
<organism evidence="1 2">
    <name type="scientific">Metapseudomonas lalkuanensis</name>
    <dbReference type="NCBI Taxonomy" id="2604832"/>
    <lineage>
        <taxon>Bacteria</taxon>
        <taxon>Pseudomonadati</taxon>
        <taxon>Pseudomonadota</taxon>
        <taxon>Gammaproteobacteria</taxon>
        <taxon>Pseudomonadales</taxon>
        <taxon>Pseudomonadaceae</taxon>
        <taxon>Metapseudomonas</taxon>
    </lineage>
</organism>
<keyword evidence="2" id="KW-1185">Reference proteome</keyword>
<protein>
    <submittedName>
        <fullName evidence="1">Uncharacterized protein</fullName>
    </submittedName>
</protein>
<dbReference type="RefSeq" id="WP_151137146.1">
    <property type="nucleotide sequence ID" value="NZ_CP043311.1"/>
</dbReference>
<name>A0A5J6QVY1_9GAMM</name>
<evidence type="ECO:0000313" key="2">
    <source>
        <dbReference type="Proteomes" id="UP000327179"/>
    </source>
</evidence>